<reference evidence="3" key="1">
    <citation type="submission" date="2016-08" db="EMBL/GenBank/DDBJ databases">
        <title>Complete Genome Seqeunce of Paenibacillus sp. BIHB 4019 from tea rhizoplane.</title>
        <authorList>
            <person name="Thakur R."/>
            <person name="Swarnkar M.K."/>
            <person name="Gulati A."/>
        </authorList>
    </citation>
    <scope>NUCLEOTIDE SEQUENCE [LARGE SCALE GENOMIC DNA]</scope>
    <source>
        <strain evidence="3">BIHB4019</strain>
    </source>
</reference>
<comment type="similarity">
    <text evidence="1 2">Belongs to the UPF0102 family.</text>
</comment>
<dbReference type="RefSeq" id="WP_099520687.1">
    <property type="nucleotide sequence ID" value="NZ_CP016808.1"/>
</dbReference>
<dbReference type="NCBIfam" id="NF009150">
    <property type="entry name" value="PRK12497.1-3"/>
    <property type="match status" value="1"/>
</dbReference>
<dbReference type="AlphaFoldDB" id="A0A1B2DPR5"/>
<dbReference type="InterPro" id="IPR003509">
    <property type="entry name" value="UPF0102_YraN-like"/>
</dbReference>
<gene>
    <name evidence="3" type="ORF">BBD42_26765</name>
</gene>
<dbReference type="PANTHER" id="PTHR34039:SF1">
    <property type="entry name" value="UPF0102 PROTEIN YRAN"/>
    <property type="match status" value="1"/>
</dbReference>
<sequence length="136" mass="15469">MSNRSPEQPDLTSGKRADKRKWTGKLGEAAAEAYLLEAGYTIEERNWRCRSGELDLIVCGEDKLVFVEVRTRRSGGRFGTAAESVDWRKQKQVTETAQVYLKLTRQLERSIRFDVIAITLEHDDAIGELKHIIAAF</sequence>
<dbReference type="SUPFAM" id="SSF52980">
    <property type="entry name" value="Restriction endonuclease-like"/>
    <property type="match status" value="1"/>
</dbReference>
<evidence type="ECO:0000313" key="3">
    <source>
        <dbReference type="EMBL" id="ANY69690.1"/>
    </source>
</evidence>
<dbReference type="Pfam" id="PF02021">
    <property type="entry name" value="UPF0102"/>
    <property type="match status" value="1"/>
</dbReference>
<dbReference type="EMBL" id="CP016808">
    <property type="protein sequence ID" value="ANY69690.1"/>
    <property type="molecule type" value="Genomic_DNA"/>
</dbReference>
<dbReference type="GO" id="GO:0003676">
    <property type="term" value="F:nucleic acid binding"/>
    <property type="evidence" value="ECO:0007669"/>
    <property type="project" value="InterPro"/>
</dbReference>
<accession>A0A1B2DPR5</accession>
<evidence type="ECO:0000256" key="1">
    <source>
        <dbReference type="ARBA" id="ARBA00006738"/>
    </source>
</evidence>
<dbReference type="NCBIfam" id="NF009154">
    <property type="entry name" value="PRK12497.3-3"/>
    <property type="match status" value="1"/>
</dbReference>
<organism evidence="3">
    <name type="scientific">Paenibacillus sp. BIHB 4019</name>
    <dbReference type="NCBI Taxonomy" id="1870819"/>
    <lineage>
        <taxon>Bacteria</taxon>
        <taxon>Bacillati</taxon>
        <taxon>Bacillota</taxon>
        <taxon>Bacilli</taxon>
        <taxon>Bacillales</taxon>
        <taxon>Paenibacillaceae</taxon>
        <taxon>Paenibacillus</taxon>
    </lineage>
</organism>
<proteinExistence type="inferred from homology"/>
<dbReference type="NCBIfam" id="TIGR00252">
    <property type="entry name" value="YraN family protein"/>
    <property type="match status" value="1"/>
</dbReference>
<evidence type="ECO:0000256" key="2">
    <source>
        <dbReference type="HAMAP-Rule" id="MF_00048"/>
    </source>
</evidence>
<dbReference type="InterPro" id="IPR011856">
    <property type="entry name" value="tRNA_endonuc-like_dom_sf"/>
</dbReference>
<protein>
    <recommendedName>
        <fullName evidence="2">UPF0102 protein BBD42_26765</fullName>
    </recommendedName>
</protein>
<dbReference type="InterPro" id="IPR011335">
    <property type="entry name" value="Restrct_endonuc-II-like"/>
</dbReference>
<dbReference type="HAMAP" id="MF_00048">
    <property type="entry name" value="UPF0102"/>
    <property type="match status" value="1"/>
</dbReference>
<dbReference type="Gene3D" id="3.40.1350.10">
    <property type="match status" value="1"/>
</dbReference>
<name>A0A1B2DPR5_9BACL</name>
<dbReference type="PANTHER" id="PTHR34039">
    <property type="entry name" value="UPF0102 PROTEIN YRAN"/>
    <property type="match status" value="1"/>
</dbReference>